<dbReference type="Gene3D" id="3.90.180.10">
    <property type="entry name" value="Medium-chain alcohol dehydrogenases, catalytic domain"/>
    <property type="match status" value="1"/>
</dbReference>
<name>A0AAE3MLI7_9FLAO</name>
<dbReference type="PANTHER" id="PTHR43401:SF5">
    <property type="entry name" value="ALCOHOL DEHYDROGENASE-RELATED"/>
    <property type="match status" value="1"/>
</dbReference>
<gene>
    <name evidence="6" type="ORF">OO016_08415</name>
</gene>
<dbReference type="PROSITE" id="PS00059">
    <property type="entry name" value="ADH_ZINC"/>
    <property type="match status" value="1"/>
</dbReference>
<protein>
    <submittedName>
        <fullName evidence="6">Zinc-dependent alcohol dehydrogenase family protein</fullName>
    </submittedName>
</protein>
<dbReference type="Proteomes" id="UP001207116">
    <property type="component" value="Unassembled WGS sequence"/>
</dbReference>
<comment type="similarity">
    <text evidence="4">Belongs to the zinc-containing alcohol dehydrogenase family.</text>
</comment>
<keyword evidence="1 4" id="KW-0479">Metal-binding</keyword>
<reference evidence="6" key="1">
    <citation type="submission" date="2022-11" db="EMBL/GenBank/DDBJ databases">
        <title>The characterization of three novel Bacteroidetes species and genomic analysis of their roles in tidal elemental geochemical cycles.</title>
        <authorList>
            <person name="Ma K.-J."/>
        </authorList>
    </citation>
    <scope>NUCLEOTIDE SEQUENCE</scope>
    <source>
        <strain evidence="6">M415</strain>
    </source>
</reference>
<keyword evidence="2 4" id="KW-0862">Zinc</keyword>
<dbReference type="SMART" id="SM00829">
    <property type="entry name" value="PKS_ER"/>
    <property type="match status" value="1"/>
</dbReference>
<sequence length="347" mass="37671">MRAVYYEQFRGPISIREVQDPVPGEQSVVIQVEASGLCLSDWHGWMGHDPDILLPHVPGHELAGTVVEAGKGVRKWKTGDRVTVPFVGGCGKCKYCTEGNPQVCDHQFQPGFTAWGSFAEYVAIDYADQNLALLPEDMPFEEAASLGCRFITAFRGVVLQGRVEAGQSIAVFGCGGVGLSAIQIAGAMGAKVFAVDITDDKCNLAKNLGADFTINASREDPVAAIREYSKGGVHISVDALGHVDTCLQAIHSLRKRGRHVQLGLMTGKNANTAIPMDKVIAHELEILGSHGMQAAKYTELFRFIEEREIDLNKMIGRRISLSQVPDLLPRLNNTAQAGITIIDNFKQ</sequence>
<dbReference type="Pfam" id="PF08240">
    <property type="entry name" value="ADH_N"/>
    <property type="match status" value="1"/>
</dbReference>
<dbReference type="RefSeq" id="WP_266012392.1">
    <property type="nucleotide sequence ID" value="NZ_JAPFQP010000002.1"/>
</dbReference>
<dbReference type="SUPFAM" id="SSF50129">
    <property type="entry name" value="GroES-like"/>
    <property type="match status" value="1"/>
</dbReference>
<evidence type="ECO:0000256" key="2">
    <source>
        <dbReference type="ARBA" id="ARBA00022833"/>
    </source>
</evidence>
<evidence type="ECO:0000256" key="4">
    <source>
        <dbReference type="RuleBase" id="RU361277"/>
    </source>
</evidence>
<feature type="domain" description="Enoyl reductase (ER)" evidence="5">
    <location>
        <begin position="11"/>
        <end position="342"/>
    </location>
</feature>
<evidence type="ECO:0000313" key="6">
    <source>
        <dbReference type="EMBL" id="MCX2719623.1"/>
    </source>
</evidence>
<dbReference type="GO" id="GO:0008270">
    <property type="term" value="F:zinc ion binding"/>
    <property type="evidence" value="ECO:0007669"/>
    <property type="project" value="InterPro"/>
</dbReference>
<dbReference type="InterPro" id="IPR050129">
    <property type="entry name" value="Zn_alcohol_dh"/>
</dbReference>
<dbReference type="Pfam" id="PF00107">
    <property type="entry name" value="ADH_zinc_N"/>
    <property type="match status" value="1"/>
</dbReference>
<dbReference type="InterPro" id="IPR020843">
    <property type="entry name" value="ER"/>
</dbReference>
<dbReference type="SUPFAM" id="SSF51735">
    <property type="entry name" value="NAD(P)-binding Rossmann-fold domains"/>
    <property type="match status" value="1"/>
</dbReference>
<evidence type="ECO:0000256" key="1">
    <source>
        <dbReference type="ARBA" id="ARBA00022723"/>
    </source>
</evidence>
<comment type="cofactor">
    <cofactor evidence="4">
        <name>Zn(2+)</name>
        <dbReference type="ChEBI" id="CHEBI:29105"/>
    </cofactor>
</comment>
<dbReference type="InterPro" id="IPR011032">
    <property type="entry name" value="GroES-like_sf"/>
</dbReference>
<keyword evidence="7" id="KW-1185">Reference proteome</keyword>
<dbReference type="InterPro" id="IPR036291">
    <property type="entry name" value="NAD(P)-bd_dom_sf"/>
</dbReference>
<accession>A0AAE3MLI7</accession>
<evidence type="ECO:0000313" key="7">
    <source>
        <dbReference type="Proteomes" id="UP001207116"/>
    </source>
</evidence>
<proteinExistence type="inferred from homology"/>
<dbReference type="EMBL" id="JAPFQP010000002">
    <property type="protein sequence ID" value="MCX2719623.1"/>
    <property type="molecule type" value="Genomic_DNA"/>
</dbReference>
<dbReference type="InterPro" id="IPR002328">
    <property type="entry name" value="ADH_Zn_CS"/>
</dbReference>
<organism evidence="6 7">
    <name type="scientific">Lentiprolixibacter aurantiacus</name>
    <dbReference type="NCBI Taxonomy" id="2993939"/>
    <lineage>
        <taxon>Bacteria</taxon>
        <taxon>Pseudomonadati</taxon>
        <taxon>Bacteroidota</taxon>
        <taxon>Flavobacteriia</taxon>
        <taxon>Flavobacteriales</taxon>
        <taxon>Flavobacteriaceae</taxon>
        <taxon>Lentiprolixibacter</taxon>
    </lineage>
</organism>
<dbReference type="InterPro" id="IPR013149">
    <property type="entry name" value="ADH-like_C"/>
</dbReference>
<evidence type="ECO:0000256" key="3">
    <source>
        <dbReference type="ARBA" id="ARBA00023002"/>
    </source>
</evidence>
<dbReference type="AlphaFoldDB" id="A0AAE3MLI7"/>
<comment type="caution">
    <text evidence="6">The sequence shown here is derived from an EMBL/GenBank/DDBJ whole genome shotgun (WGS) entry which is preliminary data.</text>
</comment>
<dbReference type="GO" id="GO:0016616">
    <property type="term" value="F:oxidoreductase activity, acting on the CH-OH group of donors, NAD or NADP as acceptor"/>
    <property type="evidence" value="ECO:0007669"/>
    <property type="project" value="UniProtKB-ARBA"/>
</dbReference>
<dbReference type="CDD" id="cd08260">
    <property type="entry name" value="Zn_ADH6"/>
    <property type="match status" value="1"/>
</dbReference>
<keyword evidence="3" id="KW-0560">Oxidoreductase</keyword>
<dbReference type="InterPro" id="IPR013154">
    <property type="entry name" value="ADH-like_N"/>
</dbReference>
<evidence type="ECO:0000259" key="5">
    <source>
        <dbReference type="SMART" id="SM00829"/>
    </source>
</evidence>
<dbReference type="PANTHER" id="PTHR43401">
    <property type="entry name" value="L-THREONINE 3-DEHYDROGENASE"/>
    <property type="match status" value="1"/>
</dbReference>